<accession>M2QHD7</accession>
<dbReference type="Proteomes" id="UP000016930">
    <property type="component" value="Unassembled WGS sequence"/>
</dbReference>
<dbReference type="STRING" id="914234.M2QHD7"/>
<feature type="region of interest" description="Disordered" evidence="1">
    <location>
        <begin position="1"/>
        <end position="49"/>
    </location>
</feature>
<dbReference type="EMBL" id="KB445818">
    <property type="protein sequence ID" value="EMD31460.1"/>
    <property type="molecule type" value="Genomic_DNA"/>
</dbReference>
<name>M2QHD7_CERS8</name>
<gene>
    <name evidence="2" type="ORF">CERSUDRAFT_100316</name>
</gene>
<evidence type="ECO:0000313" key="2">
    <source>
        <dbReference type="EMBL" id="EMD31460.1"/>
    </source>
</evidence>
<protein>
    <submittedName>
        <fullName evidence="2">Uncharacterized protein</fullName>
    </submittedName>
</protein>
<dbReference type="HOGENOM" id="CLU_1421260_0_0_1"/>
<sequence>MSTTLSRSRPQHLTLAGPTPRHQGKEAARPAQAPAEAPREYETNTTDEVIESRSLSRGASRINAGTTILIGRGKHECNLRPMCSERYRQRIEERHRVANAPTRRIMRTENALPGECLLTSSAAHTKPPISSCVPNSGSPVHMCLPSSFAYAFAPASGPVNRPKLKPQGQFERMARDQLLDELFDTLQECER</sequence>
<keyword evidence="3" id="KW-1185">Reference proteome</keyword>
<organism evidence="2 3">
    <name type="scientific">Ceriporiopsis subvermispora (strain B)</name>
    <name type="common">White-rot fungus</name>
    <name type="synonym">Gelatoporia subvermispora</name>
    <dbReference type="NCBI Taxonomy" id="914234"/>
    <lineage>
        <taxon>Eukaryota</taxon>
        <taxon>Fungi</taxon>
        <taxon>Dikarya</taxon>
        <taxon>Basidiomycota</taxon>
        <taxon>Agaricomycotina</taxon>
        <taxon>Agaricomycetes</taxon>
        <taxon>Polyporales</taxon>
        <taxon>Gelatoporiaceae</taxon>
        <taxon>Gelatoporia</taxon>
    </lineage>
</organism>
<dbReference type="OrthoDB" id="449280at2759"/>
<evidence type="ECO:0000256" key="1">
    <source>
        <dbReference type="SAM" id="MobiDB-lite"/>
    </source>
</evidence>
<proteinExistence type="predicted"/>
<evidence type="ECO:0000313" key="3">
    <source>
        <dbReference type="Proteomes" id="UP000016930"/>
    </source>
</evidence>
<reference evidence="2 3" key="1">
    <citation type="journal article" date="2012" name="Proc. Natl. Acad. Sci. U.S.A.">
        <title>Comparative genomics of Ceriporiopsis subvermispora and Phanerochaete chrysosporium provide insight into selective ligninolysis.</title>
        <authorList>
            <person name="Fernandez-Fueyo E."/>
            <person name="Ruiz-Duenas F.J."/>
            <person name="Ferreira P."/>
            <person name="Floudas D."/>
            <person name="Hibbett D.S."/>
            <person name="Canessa P."/>
            <person name="Larrondo L.F."/>
            <person name="James T.Y."/>
            <person name="Seelenfreund D."/>
            <person name="Lobos S."/>
            <person name="Polanco R."/>
            <person name="Tello M."/>
            <person name="Honda Y."/>
            <person name="Watanabe T."/>
            <person name="Watanabe T."/>
            <person name="Ryu J.S."/>
            <person name="Kubicek C.P."/>
            <person name="Schmoll M."/>
            <person name="Gaskell J."/>
            <person name="Hammel K.E."/>
            <person name="St John F.J."/>
            <person name="Vanden Wymelenberg A."/>
            <person name="Sabat G."/>
            <person name="Splinter BonDurant S."/>
            <person name="Syed K."/>
            <person name="Yadav J.S."/>
            <person name="Doddapaneni H."/>
            <person name="Subramanian V."/>
            <person name="Lavin J.L."/>
            <person name="Oguiza J.A."/>
            <person name="Perez G."/>
            <person name="Pisabarro A.G."/>
            <person name="Ramirez L."/>
            <person name="Santoyo F."/>
            <person name="Master E."/>
            <person name="Coutinho P.M."/>
            <person name="Henrissat B."/>
            <person name="Lombard V."/>
            <person name="Magnuson J.K."/>
            <person name="Kuees U."/>
            <person name="Hori C."/>
            <person name="Igarashi K."/>
            <person name="Samejima M."/>
            <person name="Held B.W."/>
            <person name="Barry K.W."/>
            <person name="LaButti K.M."/>
            <person name="Lapidus A."/>
            <person name="Lindquist E.A."/>
            <person name="Lucas S.M."/>
            <person name="Riley R."/>
            <person name="Salamov A.A."/>
            <person name="Hoffmeister D."/>
            <person name="Schwenk D."/>
            <person name="Hadar Y."/>
            <person name="Yarden O."/>
            <person name="de Vries R.P."/>
            <person name="Wiebenga A."/>
            <person name="Stenlid J."/>
            <person name="Eastwood D."/>
            <person name="Grigoriev I.V."/>
            <person name="Berka R.M."/>
            <person name="Blanchette R.A."/>
            <person name="Kersten P."/>
            <person name="Martinez A.T."/>
            <person name="Vicuna R."/>
            <person name="Cullen D."/>
        </authorList>
    </citation>
    <scope>NUCLEOTIDE SEQUENCE [LARGE SCALE GENOMIC DNA]</scope>
    <source>
        <strain evidence="2 3">B</strain>
    </source>
</reference>
<dbReference type="AlphaFoldDB" id="M2QHD7"/>